<evidence type="ECO:0000256" key="2">
    <source>
        <dbReference type="ARBA" id="ARBA00010752"/>
    </source>
</evidence>
<dbReference type="GO" id="GO:0003887">
    <property type="term" value="F:DNA-directed DNA polymerase activity"/>
    <property type="evidence" value="ECO:0007669"/>
    <property type="project" value="UniProtKB-UniRule"/>
</dbReference>
<dbReference type="OrthoDB" id="8421503at2"/>
<dbReference type="InterPro" id="IPR022637">
    <property type="entry name" value="DNA_polIII_beta_cen"/>
</dbReference>
<comment type="subcellular location">
    <subcellularLocation>
        <location evidence="1 10">Cytoplasm</location>
    </subcellularLocation>
</comment>
<evidence type="ECO:0000256" key="10">
    <source>
        <dbReference type="PIRNR" id="PIRNR000804"/>
    </source>
</evidence>
<dbReference type="EMBL" id="JXBB01000023">
    <property type="protein sequence ID" value="OAR04145.1"/>
    <property type="molecule type" value="Genomic_DNA"/>
</dbReference>
<evidence type="ECO:0000259" key="13">
    <source>
        <dbReference type="Pfam" id="PF02768"/>
    </source>
</evidence>
<dbReference type="Pfam" id="PF02768">
    <property type="entry name" value="DNA_pol3_beta_3"/>
    <property type="match status" value="1"/>
</dbReference>
<evidence type="ECO:0000256" key="4">
    <source>
        <dbReference type="ARBA" id="ARBA00022490"/>
    </source>
</evidence>
<dbReference type="Proteomes" id="UP000244180">
    <property type="component" value="Unassembled WGS sequence"/>
</dbReference>
<dbReference type="PIRSF" id="PIRSF000804">
    <property type="entry name" value="DNA_pol_III_b"/>
    <property type="match status" value="1"/>
</dbReference>
<evidence type="ECO:0000313" key="15">
    <source>
        <dbReference type="EMBL" id="PTQ54483.1"/>
    </source>
</evidence>
<comment type="subunit">
    <text evidence="10">Forms a ring-shaped head-to-tail homodimer around DNA.</text>
</comment>
<evidence type="ECO:0000256" key="7">
    <source>
        <dbReference type="ARBA" id="ARBA00022705"/>
    </source>
</evidence>
<reference evidence="15 17" key="2">
    <citation type="submission" date="2017-08" db="EMBL/GenBank/DDBJ databases">
        <title>Burning lignite coal seam in the remote Altai Mountains harbors a hydrogen-driven thermophilic microbial community.</title>
        <authorList>
            <person name="Kadnikov V.V."/>
            <person name="Mardanov A.V."/>
            <person name="Ivasenko D."/>
            <person name="Beletsky A.V."/>
            <person name="Karnachuk O.V."/>
            <person name="Ravin N.V."/>
        </authorList>
    </citation>
    <scope>NUCLEOTIDE SEQUENCE [LARGE SCALE GENOMIC DNA]</scope>
    <source>
        <strain evidence="15">AL33</strain>
    </source>
</reference>
<evidence type="ECO:0000256" key="5">
    <source>
        <dbReference type="ARBA" id="ARBA00022679"/>
    </source>
</evidence>
<dbReference type="Proteomes" id="UP000243024">
    <property type="component" value="Unassembled WGS sequence"/>
</dbReference>
<evidence type="ECO:0000256" key="8">
    <source>
        <dbReference type="ARBA" id="ARBA00022932"/>
    </source>
</evidence>
<proteinExistence type="inferred from homology"/>
<comment type="function">
    <text evidence="10">Confers DNA tethering and processivity to DNA polymerases and other proteins. Acts as a clamp, forming a ring around DNA (a reaction catalyzed by the clamp-loading complex) which diffuses in an ATP-independent manner freely and bidirectionally along dsDNA. Initially characterized for its ability to contact the catalytic subunit of DNA polymerase III (Pol III), a complex, multichain enzyme responsible for most of the replicative synthesis in bacteria; Pol III exhibits 3'-5' exonuclease proofreading activity. The beta chain is required for initiation of replication as well as for processivity of DNA replication.</text>
</comment>
<keyword evidence="16" id="KW-1185">Reference proteome</keyword>
<evidence type="ECO:0000259" key="12">
    <source>
        <dbReference type="Pfam" id="PF02767"/>
    </source>
</evidence>
<evidence type="ECO:0000256" key="1">
    <source>
        <dbReference type="ARBA" id="ARBA00004496"/>
    </source>
</evidence>
<accession>A0A132N2B4</accession>
<evidence type="ECO:0000256" key="6">
    <source>
        <dbReference type="ARBA" id="ARBA00022695"/>
    </source>
</evidence>
<organism evidence="14 16">
    <name type="scientific">Hydrogenibacillus schlegelii</name>
    <name type="common">Bacillus schlegelii</name>
    <dbReference type="NCBI Taxonomy" id="1484"/>
    <lineage>
        <taxon>Bacteria</taxon>
        <taxon>Bacillati</taxon>
        <taxon>Bacillota</taxon>
        <taxon>Bacilli</taxon>
        <taxon>Bacillales</taxon>
        <taxon>Bacillales Family X. Incertae Sedis</taxon>
        <taxon>Hydrogenibacillus</taxon>
    </lineage>
</organism>
<dbReference type="GO" id="GO:0009360">
    <property type="term" value="C:DNA polymerase III complex"/>
    <property type="evidence" value="ECO:0007669"/>
    <property type="project" value="InterPro"/>
</dbReference>
<gene>
    <name evidence="15" type="ORF">HSCHL_0062</name>
    <name evidence="14" type="ORF">SA87_06700</name>
</gene>
<evidence type="ECO:0000313" key="14">
    <source>
        <dbReference type="EMBL" id="OAR04145.1"/>
    </source>
</evidence>
<keyword evidence="9" id="KW-0238">DNA-binding</keyword>
<keyword evidence="4 10" id="KW-0963">Cytoplasm</keyword>
<dbReference type="Gene3D" id="3.70.10.10">
    <property type="match status" value="1"/>
</dbReference>
<evidence type="ECO:0000313" key="16">
    <source>
        <dbReference type="Proteomes" id="UP000243024"/>
    </source>
</evidence>
<keyword evidence="6 10" id="KW-0548">Nucleotidyltransferase</keyword>
<evidence type="ECO:0000313" key="17">
    <source>
        <dbReference type="Proteomes" id="UP000244180"/>
    </source>
</evidence>
<sequence length="374" mass="40736">MRATIDHRTLLDGLQTAARSIETRTTMPILSGVLIRLGETLELITTNDDYTLVQRLPLEAEKNAVYAPGAVVLPAKLAHELIRKLPSGPIDVEAEGASAVFRAGALEVTVHGFPHEEFPRLPDEPAETKWHLTGERLAALFRQVLFAVATDQTRPILKGVELVAEGGVITATATDSHRLAQSRLVLAEAGAEGRLVVPGKSVQDVLGLFEDEDEDAPLRLALGERTLIVEASRYTVYFRLLAGAYPDTRMLIPDATKTRAVFDRAALVEALDRAYVIAQYNRNQTVRLTLGDGPEAELFTVHPELGRFSERLAVRERSGEPITLWFNARFLLDALKHLPADAVEFGANGALSPFVVRAAGASHPLNLIVPVKTG</sequence>
<dbReference type="GO" id="GO:0005737">
    <property type="term" value="C:cytoplasm"/>
    <property type="evidence" value="ECO:0007669"/>
    <property type="project" value="UniProtKB-SubCell"/>
</dbReference>
<evidence type="ECO:0000256" key="3">
    <source>
        <dbReference type="ARBA" id="ARBA00021035"/>
    </source>
</evidence>
<dbReference type="Gene3D" id="3.10.150.10">
    <property type="entry name" value="DNA Polymerase III, subunit A, domain 2"/>
    <property type="match status" value="1"/>
</dbReference>
<keyword evidence="7 10" id="KW-0235">DNA replication</keyword>
<dbReference type="EMBL" id="PEBV01000003">
    <property type="protein sequence ID" value="PTQ54483.1"/>
    <property type="molecule type" value="Genomic_DNA"/>
</dbReference>
<dbReference type="InterPro" id="IPR022635">
    <property type="entry name" value="DNA_polIII_beta_C"/>
</dbReference>
<dbReference type="GO" id="GO:0008408">
    <property type="term" value="F:3'-5' exonuclease activity"/>
    <property type="evidence" value="ECO:0007669"/>
    <property type="project" value="InterPro"/>
</dbReference>
<feature type="domain" description="DNA polymerase III beta sliding clamp central" evidence="12">
    <location>
        <begin position="133"/>
        <end position="247"/>
    </location>
</feature>
<dbReference type="PANTHER" id="PTHR30478">
    <property type="entry name" value="DNA POLYMERASE III SUBUNIT BETA"/>
    <property type="match status" value="1"/>
</dbReference>
<feature type="domain" description="DNA polymerase III beta sliding clamp N-terminal" evidence="11">
    <location>
        <begin position="1"/>
        <end position="122"/>
    </location>
</feature>
<keyword evidence="5 10" id="KW-0808">Transferase</keyword>
<dbReference type="GO" id="GO:0003677">
    <property type="term" value="F:DNA binding"/>
    <property type="evidence" value="ECO:0007669"/>
    <property type="project" value="UniProtKB-UniRule"/>
</dbReference>
<protein>
    <recommendedName>
        <fullName evidence="3 10">Beta sliding clamp</fullName>
    </recommendedName>
</protein>
<evidence type="ECO:0000259" key="11">
    <source>
        <dbReference type="Pfam" id="PF00712"/>
    </source>
</evidence>
<dbReference type="Pfam" id="PF00712">
    <property type="entry name" value="DNA_pol3_beta"/>
    <property type="match status" value="1"/>
</dbReference>
<dbReference type="InterPro" id="IPR001001">
    <property type="entry name" value="DNA_polIII_beta"/>
</dbReference>
<comment type="caution">
    <text evidence="14">The sequence shown here is derived from an EMBL/GenBank/DDBJ whole genome shotgun (WGS) entry which is preliminary data.</text>
</comment>
<keyword evidence="8 10" id="KW-0239">DNA-directed DNA polymerase</keyword>
<feature type="domain" description="DNA polymerase III beta sliding clamp C-terminal" evidence="13">
    <location>
        <begin position="250"/>
        <end position="371"/>
    </location>
</feature>
<dbReference type="CDD" id="cd00140">
    <property type="entry name" value="beta_clamp"/>
    <property type="match status" value="1"/>
</dbReference>
<dbReference type="AlphaFoldDB" id="A0A132N2B4"/>
<dbReference type="NCBIfam" id="TIGR00663">
    <property type="entry name" value="dnan"/>
    <property type="match status" value="1"/>
</dbReference>
<evidence type="ECO:0000256" key="9">
    <source>
        <dbReference type="ARBA" id="ARBA00023125"/>
    </source>
</evidence>
<dbReference type="STRING" id="1484.SA87_06700"/>
<dbReference type="SUPFAM" id="SSF55979">
    <property type="entry name" value="DNA clamp"/>
    <property type="match status" value="3"/>
</dbReference>
<dbReference type="RefSeq" id="WP_066201362.1">
    <property type="nucleotide sequence ID" value="NZ_CBCSAS010000014.1"/>
</dbReference>
<reference evidence="14 16" key="1">
    <citation type="submission" date="2015-09" db="EMBL/GenBank/DDBJ databases">
        <title>Draft genome sequence of Hydrogenibacillus schlegelii DSM 2000.</title>
        <authorList>
            <person name="Hemp J."/>
        </authorList>
    </citation>
    <scope>NUCLEOTIDE SEQUENCE [LARGE SCALE GENOMIC DNA]</scope>
    <source>
        <strain evidence="14 16">MA 48</strain>
    </source>
</reference>
<comment type="similarity">
    <text evidence="2 10">Belongs to the beta sliding clamp family.</text>
</comment>
<dbReference type="GO" id="GO:0006271">
    <property type="term" value="P:DNA strand elongation involved in DNA replication"/>
    <property type="evidence" value="ECO:0007669"/>
    <property type="project" value="TreeGrafter"/>
</dbReference>
<dbReference type="InterPro" id="IPR022634">
    <property type="entry name" value="DNA_polIII_beta_N"/>
</dbReference>
<dbReference type="SMART" id="SM00480">
    <property type="entry name" value="POL3Bc"/>
    <property type="match status" value="1"/>
</dbReference>
<dbReference type="Pfam" id="PF02767">
    <property type="entry name" value="DNA_pol3_beta_2"/>
    <property type="match status" value="1"/>
</dbReference>
<dbReference type="InterPro" id="IPR046938">
    <property type="entry name" value="DNA_clamp_sf"/>
</dbReference>
<name>A0A132N2B4_HYDSH</name>
<dbReference type="PANTHER" id="PTHR30478:SF0">
    <property type="entry name" value="BETA SLIDING CLAMP"/>
    <property type="match status" value="1"/>
</dbReference>